<evidence type="ECO:0000259" key="1">
    <source>
        <dbReference type="Pfam" id="PF01368"/>
    </source>
</evidence>
<dbReference type="RefSeq" id="WP_342751974.1">
    <property type="nucleotide sequence ID" value="NZ_PVTO01000024.1"/>
</dbReference>
<gene>
    <name evidence="3" type="ORF">CLV38_12416</name>
</gene>
<feature type="domain" description="DDH" evidence="1">
    <location>
        <begin position="27"/>
        <end position="164"/>
    </location>
</feature>
<dbReference type="Pfam" id="PF02272">
    <property type="entry name" value="DHHA1"/>
    <property type="match status" value="1"/>
</dbReference>
<evidence type="ECO:0000259" key="2">
    <source>
        <dbReference type="Pfam" id="PF02272"/>
    </source>
</evidence>
<evidence type="ECO:0000313" key="4">
    <source>
        <dbReference type="Proteomes" id="UP000238205"/>
    </source>
</evidence>
<dbReference type="InterPro" id="IPR001667">
    <property type="entry name" value="DDH_dom"/>
</dbReference>
<protein>
    <submittedName>
        <fullName evidence="3">Phosphoesterase RecJ-like protein</fullName>
    </submittedName>
</protein>
<feature type="domain" description="DHHA1" evidence="2">
    <location>
        <begin position="247"/>
        <end position="321"/>
    </location>
</feature>
<dbReference type="PANTHER" id="PTHR47618:SF1">
    <property type="entry name" value="BIFUNCTIONAL OLIGORIBONUCLEASE AND PAP PHOSPHATASE NRNA"/>
    <property type="match status" value="1"/>
</dbReference>
<dbReference type="Gene3D" id="3.10.310.30">
    <property type="match status" value="1"/>
</dbReference>
<dbReference type="EMBL" id="PVTO01000024">
    <property type="protein sequence ID" value="PRY79087.1"/>
    <property type="molecule type" value="Genomic_DNA"/>
</dbReference>
<dbReference type="SUPFAM" id="SSF64182">
    <property type="entry name" value="DHH phosphoesterases"/>
    <property type="match status" value="1"/>
</dbReference>
<dbReference type="Gene3D" id="3.90.1640.10">
    <property type="entry name" value="inorganic pyrophosphatase (n-terminal core)"/>
    <property type="match status" value="1"/>
</dbReference>
<dbReference type="InterPro" id="IPR051319">
    <property type="entry name" value="Oligoribo/pAp-PDE_c-di-AMP_PDE"/>
</dbReference>
<organism evidence="3 4">
    <name type="scientific">Alkalibacterium olivapovliticus</name>
    <dbReference type="NCBI Taxonomy" id="99907"/>
    <lineage>
        <taxon>Bacteria</taxon>
        <taxon>Bacillati</taxon>
        <taxon>Bacillota</taxon>
        <taxon>Bacilli</taxon>
        <taxon>Lactobacillales</taxon>
        <taxon>Carnobacteriaceae</taxon>
        <taxon>Alkalibacterium</taxon>
    </lineage>
</organism>
<keyword evidence="4" id="KW-1185">Reference proteome</keyword>
<accession>A0A2T0W292</accession>
<dbReference type="InterPro" id="IPR003156">
    <property type="entry name" value="DHHA1_dom"/>
</dbReference>
<dbReference type="PANTHER" id="PTHR47618">
    <property type="entry name" value="BIFUNCTIONAL OLIGORIBONUCLEASE AND PAP PHOSPHATASE NRNA"/>
    <property type="match status" value="1"/>
</dbReference>
<dbReference type="Pfam" id="PF01368">
    <property type="entry name" value="DHH"/>
    <property type="match status" value="1"/>
</dbReference>
<proteinExistence type="predicted"/>
<dbReference type="GO" id="GO:0003676">
    <property type="term" value="F:nucleic acid binding"/>
    <property type="evidence" value="ECO:0007669"/>
    <property type="project" value="InterPro"/>
</dbReference>
<dbReference type="Proteomes" id="UP000238205">
    <property type="component" value="Unassembled WGS sequence"/>
</dbReference>
<name>A0A2T0W292_9LACT</name>
<reference evidence="3 4" key="1">
    <citation type="submission" date="2018-03" db="EMBL/GenBank/DDBJ databases">
        <title>Genomic Encyclopedia of Archaeal and Bacterial Type Strains, Phase II (KMG-II): from individual species to whole genera.</title>
        <authorList>
            <person name="Goeker M."/>
        </authorList>
    </citation>
    <scope>NUCLEOTIDE SEQUENCE [LARGE SCALE GENOMIC DNA]</scope>
    <source>
        <strain evidence="3 4">DSM 13175</strain>
    </source>
</reference>
<comment type="caution">
    <text evidence="3">The sequence shown here is derived from an EMBL/GenBank/DDBJ whole genome shotgun (WGS) entry which is preliminary data.</text>
</comment>
<sequence length="326" mass="36582">MLVQTMNSADNQIKKELWDYISQWDTIIIHRHVRPDPDAIGSQCGLKELIKATFPDKDVFATGTTVDDLEYLGKMDDVPQDLYEQALVIVTDTANIERIDGQNFRLAKQWIKIDHHPLDDSYGEIEWINNHASSCCEMIADMWLTYPEDIKMTAEAARLLYAGIVGDTNRFLYDSTSPYTMLVASELMKFSFSHTELNNQMNVIKPNSGKLMGFALEKFEVSDRGVGHIILTKELLKSLGLGDSETHSIVPLLGQIEGVKVWAVFVEQTEGAYRCRLRSKGSVINEIASQHGGGGHPLASGAHARDNKEIRQILDELTELVIEDSK</sequence>
<dbReference type="AlphaFoldDB" id="A0A2T0W292"/>
<dbReference type="InterPro" id="IPR038763">
    <property type="entry name" value="DHH_sf"/>
</dbReference>
<evidence type="ECO:0000313" key="3">
    <source>
        <dbReference type="EMBL" id="PRY79087.1"/>
    </source>
</evidence>